<gene>
    <name evidence="2" type="ORF">ULMS_06320</name>
</gene>
<comment type="caution">
    <text evidence="2">The sequence shown here is derived from an EMBL/GenBank/DDBJ whole genome shotgun (WGS) entry which is preliminary data.</text>
</comment>
<protein>
    <recommendedName>
        <fullName evidence="4">HmuY protein</fullName>
    </recommendedName>
</protein>
<proteinExistence type="predicted"/>
<evidence type="ECO:0000256" key="1">
    <source>
        <dbReference type="SAM" id="SignalP"/>
    </source>
</evidence>
<keyword evidence="1" id="KW-0732">Signal</keyword>
<dbReference type="PROSITE" id="PS51257">
    <property type="entry name" value="PROKAR_LIPOPROTEIN"/>
    <property type="match status" value="1"/>
</dbReference>
<dbReference type="AlphaFoldDB" id="A0A5J4FVI8"/>
<reference evidence="2 3" key="1">
    <citation type="submission" date="2019-08" db="EMBL/GenBank/DDBJ databases">
        <title>Ulvibacter marinistellae sp. nov., isolated from a starfish, Patiria pectinifera.</title>
        <authorList>
            <person name="Kawano K."/>
            <person name="Ushijima N."/>
            <person name="Kihara M."/>
            <person name="Itoh H."/>
        </authorList>
    </citation>
    <scope>NUCLEOTIDE SEQUENCE [LARGE SCALE GENOMIC DNA]</scope>
    <source>
        <strain evidence="2 3">KK4</strain>
    </source>
</reference>
<evidence type="ECO:0008006" key="4">
    <source>
        <dbReference type="Google" id="ProtNLM"/>
    </source>
</evidence>
<evidence type="ECO:0000313" key="2">
    <source>
        <dbReference type="EMBL" id="GEQ85124.1"/>
    </source>
</evidence>
<dbReference type="EMBL" id="BKCF01000001">
    <property type="protein sequence ID" value="GEQ85124.1"/>
    <property type="molecule type" value="Genomic_DNA"/>
</dbReference>
<dbReference type="RefSeq" id="WP_151893056.1">
    <property type="nucleotide sequence ID" value="NZ_BKCF01000001.1"/>
</dbReference>
<organism evidence="2 3">
    <name type="scientific">Patiriisocius marinistellae</name>
    <dbReference type="NCBI Taxonomy" id="2494560"/>
    <lineage>
        <taxon>Bacteria</taxon>
        <taxon>Pseudomonadati</taxon>
        <taxon>Bacteroidota</taxon>
        <taxon>Flavobacteriia</taxon>
        <taxon>Flavobacteriales</taxon>
        <taxon>Flavobacteriaceae</taxon>
        <taxon>Patiriisocius</taxon>
    </lineage>
</organism>
<accession>A0A5J4FVI8</accession>
<name>A0A5J4FVI8_9FLAO</name>
<dbReference type="OrthoDB" id="1091850at2"/>
<dbReference type="Pfam" id="PF14064">
    <property type="entry name" value="HmuY"/>
    <property type="match status" value="2"/>
</dbReference>
<dbReference type="Proteomes" id="UP000326994">
    <property type="component" value="Unassembled WGS sequence"/>
</dbReference>
<feature type="signal peptide" evidence="1">
    <location>
        <begin position="1"/>
        <end position="25"/>
    </location>
</feature>
<feature type="chain" id="PRO_5023902459" description="HmuY protein" evidence="1">
    <location>
        <begin position="26"/>
        <end position="472"/>
    </location>
</feature>
<dbReference type="CDD" id="cd12105">
    <property type="entry name" value="HmuY"/>
    <property type="match status" value="1"/>
</dbReference>
<dbReference type="InterPro" id="IPR025921">
    <property type="entry name" value="HmuY"/>
</dbReference>
<evidence type="ECO:0000313" key="3">
    <source>
        <dbReference type="Proteomes" id="UP000326994"/>
    </source>
</evidence>
<sequence length="472" mass="51853">MTNFYKKHIAIVWIAIVSLMSISCSDDENSVVTEASFVVAFESLSSNLGTINTSQEIAFVYSQTATESGNVTLLVETVNATYGEDFTTNPPLEGVNITVPILQGANGSSFTFNKVNQNLDETVEISFNIVSVSYPNSQIQGNTTHTLNSEASLGRGFEPEVGGPNQPNQVYIDLSTEEQTQVKRDTWDLGFYGGDDFRVGINGSIYMAAAEIDNTNIDAVTEADVASIQDQVAVGTFDPTNEVYIDNPDGDITKTAIASISANDADNNVYLINQGFEVGSETPAPGSVAVAGDARGWKKIRVLRQENGYLLQYADLNQSSHQEVVISKDSAFNFTFFSFNTNTTLPVEPQAENWDINFTVFTNILEGAGSYGFSDGVLHNRKGGVEIYTVNTDAIAYDNFNENSIVETNFVLDQRVIGSSWREVINDDKVLIDTIYYIIRDPNNNIYKLKFTALLNDSGDRGFPEFKYNLVR</sequence>
<keyword evidence="3" id="KW-1185">Reference proteome</keyword>